<evidence type="ECO:0000313" key="2">
    <source>
        <dbReference type="EMBL" id="MBN2067897.1"/>
    </source>
</evidence>
<accession>A0A938YXC9</accession>
<feature type="transmembrane region" description="Helical" evidence="1">
    <location>
        <begin position="7"/>
        <end position="24"/>
    </location>
</feature>
<dbReference type="AlphaFoldDB" id="A0A938YXC9"/>
<gene>
    <name evidence="2" type="ORF">JW744_05505</name>
</gene>
<evidence type="ECO:0000313" key="3">
    <source>
        <dbReference type="Proteomes" id="UP000809243"/>
    </source>
</evidence>
<organism evidence="2 3">
    <name type="scientific">Candidatus Iainarchaeum sp</name>
    <dbReference type="NCBI Taxonomy" id="3101447"/>
    <lineage>
        <taxon>Archaea</taxon>
        <taxon>Candidatus Iainarchaeota</taxon>
        <taxon>Candidatus Iainarchaeia</taxon>
        <taxon>Candidatus Iainarchaeales</taxon>
        <taxon>Candidatus Iainarchaeaceae</taxon>
        <taxon>Candidatus Iainarchaeum</taxon>
    </lineage>
</organism>
<evidence type="ECO:0000256" key="1">
    <source>
        <dbReference type="SAM" id="Phobius"/>
    </source>
</evidence>
<protein>
    <submittedName>
        <fullName evidence="2">Uncharacterized protein</fullName>
    </submittedName>
</protein>
<keyword evidence="1" id="KW-0812">Transmembrane</keyword>
<keyword evidence="1" id="KW-1133">Transmembrane helix</keyword>
<keyword evidence="1" id="KW-0472">Membrane</keyword>
<name>A0A938YXC9_9ARCH</name>
<comment type="caution">
    <text evidence="2">The sequence shown here is derived from an EMBL/GenBank/DDBJ whole genome shotgun (WGS) entry which is preliminary data.</text>
</comment>
<sequence length="50" mass="5353">MGSNNQLVGMLLLGIAIGTYIPAFPEPIQIINPYIGIILLVIAVILFVKS</sequence>
<feature type="transmembrane region" description="Helical" evidence="1">
    <location>
        <begin position="30"/>
        <end position="48"/>
    </location>
</feature>
<proteinExistence type="predicted"/>
<dbReference type="Proteomes" id="UP000809243">
    <property type="component" value="Unassembled WGS sequence"/>
</dbReference>
<reference evidence="2" key="1">
    <citation type="submission" date="2021-01" db="EMBL/GenBank/DDBJ databases">
        <title>Active Sulfur Cycling in an Early Earth Analoge.</title>
        <authorList>
            <person name="Hahn C.R."/>
            <person name="Youssef N.H."/>
            <person name="Elshahed M."/>
        </authorList>
    </citation>
    <scope>NUCLEOTIDE SEQUENCE</scope>
    <source>
        <strain evidence="2">Zod_Metabat.1151</strain>
    </source>
</reference>
<dbReference type="EMBL" id="JAFGDB010000098">
    <property type="protein sequence ID" value="MBN2067897.1"/>
    <property type="molecule type" value="Genomic_DNA"/>
</dbReference>